<name>A0A507FMY5_9FUNG</name>
<protein>
    <recommendedName>
        <fullName evidence="4">Chitin-binding type-4 domain-containing protein</fullName>
    </recommendedName>
</protein>
<dbReference type="EMBL" id="QEAP01000029">
    <property type="protein sequence ID" value="TPX77080.1"/>
    <property type="molecule type" value="Genomic_DNA"/>
</dbReference>
<evidence type="ECO:0000313" key="2">
    <source>
        <dbReference type="EMBL" id="TPX77080.1"/>
    </source>
</evidence>
<feature type="region of interest" description="Disordered" evidence="1">
    <location>
        <begin position="312"/>
        <end position="394"/>
    </location>
</feature>
<dbReference type="OrthoDB" id="2342176at2759"/>
<evidence type="ECO:0008006" key="4">
    <source>
        <dbReference type="Google" id="ProtNLM"/>
    </source>
</evidence>
<evidence type="ECO:0000256" key="1">
    <source>
        <dbReference type="SAM" id="MobiDB-lite"/>
    </source>
</evidence>
<gene>
    <name evidence="2" type="ORF">CcCBS67573_g01638</name>
</gene>
<feature type="compositionally biased region" description="Polar residues" evidence="1">
    <location>
        <begin position="275"/>
        <end position="288"/>
    </location>
</feature>
<proteinExistence type="predicted"/>
<comment type="caution">
    <text evidence="2">The sequence shown here is derived from an EMBL/GenBank/DDBJ whole genome shotgun (WGS) entry which is preliminary data.</text>
</comment>
<feature type="compositionally biased region" description="Polar residues" evidence="1">
    <location>
        <begin position="248"/>
        <end position="260"/>
    </location>
</feature>
<feature type="region of interest" description="Disordered" evidence="1">
    <location>
        <begin position="200"/>
        <end position="224"/>
    </location>
</feature>
<accession>A0A507FMY5</accession>
<evidence type="ECO:0000313" key="3">
    <source>
        <dbReference type="Proteomes" id="UP000320333"/>
    </source>
</evidence>
<sequence length="614" mass="64870">MSVLTYQKVSALSLTRPAKVPILNDAFFFENTETQGPALTVMKPGNATIAYHITAAHRGGCNVYLRKKGQKEWEPIGADKTCGIGKAPYNRTISILLPSGEYSGTVRWQYIADNNPGYTPEQNENFNTCADIQVASYGSNDYRINFQPKLSYEDPCPVKDAYICVNTINVARCLGGRWYPLTCAPGKTCVPGKSSPQACLGPLPKAQNSSTSQTNSTSLTSSMKSVSTPTLSLTAISESSLASDSSQTEKSTLKSSSAPNVGTLSSGSSSVSSTIDYSPQSPQQSVNNYIPPVPETVIQTSNSASKSVSKSIATTSSTSKLATTPSYIAPKPTTPSASVSSVKSSSSSSTGASSSKSVSSPSSVKVASSSSRSTQNQPPANATPTPKASTTTTSEKIMDPICSLTAPKCGQQSVVTAYTTIPATRTIMATANVTRFTTTIEAVYKASTVTLTTTIKKPRKCPPKSIPPAGNIVVSQVKSTTTTPAYVPPTPLKYYAPTPDASTTKSVEALHQTASTSPKPYIAPYAAPYVAPKKRDEMKTIVEPLFTNIGDIETNLPNLNNEDSLESIFDAGFPALAHDDTHTFNLPKPSNPMLISTTSATMTSRLMPTGKPKK</sequence>
<dbReference type="AlphaFoldDB" id="A0A507FMY5"/>
<feature type="compositionally biased region" description="Low complexity" evidence="1">
    <location>
        <begin position="207"/>
        <end position="224"/>
    </location>
</feature>
<dbReference type="Proteomes" id="UP000320333">
    <property type="component" value="Unassembled WGS sequence"/>
</dbReference>
<dbReference type="STRING" id="246404.A0A507FMY5"/>
<organism evidence="2 3">
    <name type="scientific">Chytriomyces confervae</name>
    <dbReference type="NCBI Taxonomy" id="246404"/>
    <lineage>
        <taxon>Eukaryota</taxon>
        <taxon>Fungi</taxon>
        <taxon>Fungi incertae sedis</taxon>
        <taxon>Chytridiomycota</taxon>
        <taxon>Chytridiomycota incertae sedis</taxon>
        <taxon>Chytridiomycetes</taxon>
        <taxon>Chytridiales</taxon>
        <taxon>Chytriomycetaceae</taxon>
        <taxon>Chytriomyces</taxon>
    </lineage>
</organism>
<feature type="compositionally biased region" description="Low complexity" evidence="1">
    <location>
        <begin position="261"/>
        <end position="274"/>
    </location>
</feature>
<feature type="region of interest" description="Disordered" evidence="1">
    <location>
        <begin position="238"/>
        <end position="291"/>
    </location>
</feature>
<keyword evidence="3" id="KW-1185">Reference proteome</keyword>
<reference evidence="2 3" key="1">
    <citation type="journal article" date="2019" name="Sci. Rep.">
        <title>Comparative genomics of chytrid fungi reveal insights into the obligate biotrophic and pathogenic lifestyle of Synchytrium endobioticum.</title>
        <authorList>
            <person name="van de Vossenberg B.T.L.H."/>
            <person name="Warris S."/>
            <person name="Nguyen H.D.T."/>
            <person name="van Gent-Pelzer M.P.E."/>
            <person name="Joly D.L."/>
            <person name="van de Geest H.C."/>
            <person name="Bonants P.J.M."/>
            <person name="Smith D.S."/>
            <person name="Levesque C.A."/>
            <person name="van der Lee T.A.J."/>
        </authorList>
    </citation>
    <scope>NUCLEOTIDE SEQUENCE [LARGE SCALE GENOMIC DNA]</scope>
    <source>
        <strain evidence="2 3">CBS 675.73</strain>
    </source>
</reference>